<accession>W2RN25</accession>
<dbReference type="PANTHER" id="PTHR43647:SF1">
    <property type="entry name" value="3-KETO-STEROID REDUCTASE ERG27"/>
    <property type="match status" value="1"/>
</dbReference>
<reference evidence="7 8" key="1">
    <citation type="submission" date="2013-03" db="EMBL/GenBank/DDBJ databases">
        <title>The Genome Sequence of Phialophora europaea CBS 101466.</title>
        <authorList>
            <consortium name="The Broad Institute Genomics Platform"/>
            <person name="Cuomo C."/>
            <person name="de Hoog S."/>
            <person name="Gorbushina A."/>
            <person name="Walker B."/>
            <person name="Young S.K."/>
            <person name="Zeng Q."/>
            <person name="Gargeya S."/>
            <person name="Fitzgerald M."/>
            <person name="Haas B."/>
            <person name="Abouelleil A."/>
            <person name="Allen A.W."/>
            <person name="Alvarado L."/>
            <person name="Arachchi H.M."/>
            <person name="Berlin A.M."/>
            <person name="Chapman S.B."/>
            <person name="Gainer-Dewar J."/>
            <person name="Goldberg J."/>
            <person name="Griggs A."/>
            <person name="Gujja S."/>
            <person name="Hansen M."/>
            <person name="Howarth C."/>
            <person name="Imamovic A."/>
            <person name="Ireland A."/>
            <person name="Larimer J."/>
            <person name="McCowan C."/>
            <person name="Murphy C."/>
            <person name="Pearson M."/>
            <person name="Poon T.W."/>
            <person name="Priest M."/>
            <person name="Roberts A."/>
            <person name="Saif S."/>
            <person name="Shea T."/>
            <person name="Sisk P."/>
            <person name="Sykes S."/>
            <person name="Wortman J."/>
            <person name="Nusbaum C."/>
            <person name="Birren B."/>
        </authorList>
    </citation>
    <scope>NUCLEOTIDE SEQUENCE [LARGE SCALE GENOMIC DNA]</scope>
    <source>
        <strain evidence="7 8">CBS 101466</strain>
    </source>
</reference>
<dbReference type="GO" id="GO:0005811">
    <property type="term" value="C:lipid droplet"/>
    <property type="evidence" value="ECO:0007669"/>
    <property type="project" value="TreeGrafter"/>
</dbReference>
<dbReference type="GO" id="GO:0000253">
    <property type="term" value="F:3-beta-hydroxysteroid 3-dehydrogenase (NADP+) activity"/>
    <property type="evidence" value="ECO:0007669"/>
    <property type="project" value="TreeGrafter"/>
</dbReference>
<evidence type="ECO:0000256" key="6">
    <source>
        <dbReference type="ARBA" id="ARBA00023593"/>
    </source>
</evidence>
<sequence>MEPYTYHILVTGANSGLGLGICTRLIDDFLRTKQASDTLTLLFTTRSTRKGSDTLKILRSHVDSIALSSSNRIHLRSEIVELTSLLSVRGLAQRLIASDVPQLDAVILNAGIGGWTGLDWPLAIGTVLVDLRRATTWPTFKLGAVGVVAKPQLPPVDGEKLDEPPLGEVFCANVFGHYMLAHWLMPLLWTCPSSSPAKIVWVSSIEASARHYNPADHQGLRSNAAYEHSKRLTDYLALTQGQSKTRTSLSSYLHCEAVEGAPKRPQISRPTIHTTQPGILTTTIIDLYWIVHQAYLLAIFIARWLGSPWATVNPYPAAISAVWLALVSRSELELKEKTGGGKAIKWGSAIDRLARSRVESTDVEGWGFNGSGKAFADTWWGGPSWWRGGHIGRPQDAKDATLEDVEAFIDEGAKVWAKMEQLRQDWEQRLLAHDKLQQK</sequence>
<evidence type="ECO:0008006" key="9">
    <source>
        <dbReference type="Google" id="ProtNLM"/>
    </source>
</evidence>
<organism evidence="7 8">
    <name type="scientific">Cyphellophora europaea (strain CBS 101466)</name>
    <name type="common">Phialophora europaea</name>
    <dbReference type="NCBI Taxonomy" id="1220924"/>
    <lineage>
        <taxon>Eukaryota</taxon>
        <taxon>Fungi</taxon>
        <taxon>Dikarya</taxon>
        <taxon>Ascomycota</taxon>
        <taxon>Pezizomycotina</taxon>
        <taxon>Eurotiomycetes</taxon>
        <taxon>Chaetothyriomycetidae</taxon>
        <taxon>Chaetothyriales</taxon>
        <taxon>Cyphellophoraceae</taxon>
        <taxon>Cyphellophora</taxon>
    </lineage>
</organism>
<dbReference type="Proteomes" id="UP000030752">
    <property type="component" value="Unassembled WGS sequence"/>
</dbReference>
<dbReference type="EMBL" id="KB822723">
    <property type="protein sequence ID" value="ETN37740.1"/>
    <property type="molecule type" value="Genomic_DNA"/>
</dbReference>
<evidence type="ECO:0000256" key="5">
    <source>
        <dbReference type="ARBA" id="ARBA00023098"/>
    </source>
</evidence>
<dbReference type="FunCoup" id="W2RN25">
    <property type="interactions" value="135"/>
</dbReference>
<dbReference type="GO" id="GO:0006696">
    <property type="term" value="P:ergosterol biosynthetic process"/>
    <property type="evidence" value="ECO:0007669"/>
    <property type="project" value="TreeGrafter"/>
</dbReference>
<dbReference type="GO" id="GO:0005741">
    <property type="term" value="C:mitochondrial outer membrane"/>
    <property type="evidence" value="ECO:0007669"/>
    <property type="project" value="TreeGrafter"/>
</dbReference>
<gene>
    <name evidence="7" type="ORF">HMPREF1541_07363</name>
</gene>
<keyword evidence="4" id="KW-0560">Oxidoreductase</keyword>
<proteinExistence type="inferred from homology"/>
<dbReference type="Gene3D" id="3.40.50.720">
    <property type="entry name" value="NAD(P)-binding Rossmann-like Domain"/>
    <property type="match status" value="1"/>
</dbReference>
<dbReference type="InterPro" id="IPR036291">
    <property type="entry name" value="NAD(P)-bd_dom_sf"/>
</dbReference>
<dbReference type="GO" id="GO:0005789">
    <property type="term" value="C:endoplasmic reticulum membrane"/>
    <property type="evidence" value="ECO:0007669"/>
    <property type="project" value="TreeGrafter"/>
</dbReference>
<dbReference type="InParanoid" id="W2RN25"/>
<dbReference type="AlphaFoldDB" id="W2RN25"/>
<evidence type="ECO:0000256" key="3">
    <source>
        <dbReference type="ARBA" id="ARBA00022955"/>
    </source>
</evidence>
<keyword evidence="8" id="KW-1185">Reference proteome</keyword>
<comment type="similarity">
    <text evidence="6">Belongs to the short-chain dehydrogenases/reductases (SDR) family. ERG27 subfamily.</text>
</comment>
<dbReference type="PANTHER" id="PTHR43647">
    <property type="entry name" value="DEHYDROGENASE"/>
    <property type="match status" value="1"/>
</dbReference>
<dbReference type="VEuPathDB" id="FungiDB:HMPREF1541_07363"/>
<dbReference type="SUPFAM" id="SSF51735">
    <property type="entry name" value="NAD(P)-binding Rossmann-fold domains"/>
    <property type="match status" value="1"/>
</dbReference>
<dbReference type="HOGENOM" id="CLU_029944_0_0_1"/>
<evidence type="ECO:0000313" key="7">
    <source>
        <dbReference type="EMBL" id="ETN37740.1"/>
    </source>
</evidence>
<name>W2RN25_CYPE1</name>
<keyword evidence="1" id="KW-0444">Lipid biosynthesis</keyword>
<keyword evidence="3" id="KW-0752">Steroid biosynthesis</keyword>
<evidence type="ECO:0000256" key="2">
    <source>
        <dbReference type="ARBA" id="ARBA00022857"/>
    </source>
</evidence>
<dbReference type="STRING" id="1220924.W2RN25"/>
<dbReference type="RefSeq" id="XP_008719909.1">
    <property type="nucleotide sequence ID" value="XM_008721687.1"/>
</dbReference>
<evidence type="ECO:0000256" key="1">
    <source>
        <dbReference type="ARBA" id="ARBA00022516"/>
    </source>
</evidence>
<dbReference type="InterPro" id="IPR051593">
    <property type="entry name" value="Ergosterol_Biosynth_ERG27"/>
</dbReference>
<evidence type="ECO:0000313" key="8">
    <source>
        <dbReference type="Proteomes" id="UP000030752"/>
    </source>
</evidence>
<keyword evidence="5" id="KW-0443">Lipid metabolism</keyword>
<keyword evidence="2" id="KW-0521">NADP</keyword>
<dbReference type="GeneID" id="19974702"/>
<dbReference type="OrthoDB" id="9989144at2759"/>
<protein>
    <recommendedName>
        <fullName evidence="9">3-keto-steroid reductase</fullName>
    </recommendedName>
</protein>
<evidence type="ECO:0000256" key="4">
    <source>
        <dbReference type="ARBA" id="ARBA00023002"/>
    </source>
</evidence>
<dbReference type="eggNOG" id="KOG1478">
    <property type="taxonomic scope" value="Eukaryota"/>
</dbReference>